<reference evidence="2 3" key="1">
    <citation type="journal article" date="2019" name="Sci. Rep.">
        <title>Extended insight into the Mycobacterium chelonae-abscessus complex through whole genome sequencing of Mycobacterium salmoniphilum outbreak and Mycobacterium salmoniphilum-like strains.</title>
        <authorList>
            <person name="Behra P.R.K."/>
            <person name="Das S."/>
            <person name="Pettersson B.M.F."/>
            <person name="Shirreff L."/>
            <person name="DuCote T."/>
            <person name="Jacobsson K.G."/>
            <person name="Ennis D.G."/>
            <person name="Kirsebom L.A."/>
        </authorList>
    </citation>
    <scope>NUCLEOTIDE SEQUENCE [LARGE SCALE GENOMIC DNA]</scope>
    <source>
        <strain evidence="2 3">DE 4585</strain>
    </source>
</reference>
<protein>
    <submittedName>
        <fullName evidence="2">Uncharacterized protein</fullName>
    </submittedName>
</protein>
<name>A0A4R8S0R3_9MYCO</name>
<comment type="caution">
    <text evidence="2">The sequence shown here is derived from an EMBL/GenBank/DDBJ whole genome shotgun (WGS) entry which is preliminary data.</text>
</comment>
<dbReference type="RefSeq" id="WP_134065675.1">
    <property type="nucleotide sequence ID" value="NZ_PECG01000009.1"/>
</dbReference>
<gene>
    <name evidence="2" type="ORF">DE4585_01573</name>
</gene>
<evidence type="ECO:0000313" key="2">
    <source>
        <dbReference type="EMBL" id="TDZ82781.1"/>
    </source>
</evidence>
<feature type="transmembrane region" description="Helical" evidence="1">
    <location>
        <begin position="104"/>
        <end position="127"/>
    </location>
</feature>
<feature type="transmembrane region" description="Helical" evidence="1">
    <location>
        <begin position="61"/>
        <end position="83"/>
    </location>
</feature>
<feature type="transmembrane region" description="Helical" evidence="1">
    <location>
        <begin position="225"/>
        <end position="246"/>
    </location>
</feature>
<dbReference type="Proteomes" id="UP000295117">
    <property type="component" value="Unassembled WGS sequence"/>
</dbReference>
<keyword evidence="1" id="KW-1133">Transmembrane helix</keyword>
<accession>A0A4R8S0R3</accession>
<sequence length="333" mass="37350">MIQLAGARFGVGKATARSMWVATSIACIDYALLIALFWLSIIRGSSKYGDWISAVIQTGLLFYFIAIVITGIVSVTLYGSASQEIESPPAEKMIRRAFDALKTFLLRVPLLQFMPVFMLFPIALVSFPDNPRSGVSIVVALIWSFTFTAHAVFIVKRASAMYQSANTKVDGHVELYRDFDWTQLDLDDEKQFRKRYLSRTWKHPSYIGDSGEAVSYALRARKFKLGYSIANACIALIYLVGVNQLIIKALQHTARPSEGLSAWANFWYVIAPTVALLFATIPMFIQHHIGNLDVLSKRYEDHGNSLTEPVKPITLTGAARRYATPLPVWRRQS</sequence>
<keyword evidence="1" id="KW-0812">Transmembrane</keyword>
<evidence type="ECO:0000313" key="3">
    <source>
        <dbReference type="Proteomes" id="UP000295117"/>
    </source>
</evidence>
<dbReference type="EMBL" id="PECH01000006">
    <property type="protein sequence ID" value="TDZ82781.1"/>
    <property type="molecule type" value="Genomic_DNA"/>
</dbReference>
<feature type="transmembrane region" description="Helical" evidence="1">
    <location>
        <begin position="20"/>
        <end position="41"/>
    </location>
</feature>
<organism evidence="2 3">
    <name type="scientific">Mycobacteroides salmoniphilum</name>
    <dbReference type="NCBI Taxonomy" id="404941"/>
    <lineage>
        <taxon>Bacteria</taxon>
        <taxon>Bacillati</taxon>
        <taxon>Actinomycetota</taxon>
        <taxon>Actinomycetes</taxon>
        <taxon>Mycobacteriales</taxon>
        <taxon>Mycobacteriaceae</taxon>
        <taxon>Mycobacteroides</taxon>
    </lineage>
</organism>
<evidence type="ECO:0000256" key="1">
    <source>
        <dbReference type="SAM" id="Phobius"/>
    </source>
</evidence>
<dbReference type="AlphaFoldDB" id="A0A4R8S0R3"/>
<proteinExistence type="predicted"/>
<feature type="transmembrane region" description="Helical" evidence="1">
    <location>
        <begin position="266"/>
        <end position="285"/>
    </location>
</feature>
<feature type="transmembrane region" description="Helical" evidence="1">
    <location>
        <begin position="133"/>
        <end position="155"/>
    </location>
</feature>
<keyword evidence="1" id="KW-0472">Membrane</keyword>